<gene>
    <name evidence="1" type="ORF">DFR28_11081</name>
</gene>
<dbReference type="InParanoid" id="A0A395JH57"/>
<dbReference type="OrthoDB" id="6228409at2"/>
<keyword evidence="2" id="KW-1185">Reference proteome</keyword>
<protein>
    <submittedName>
        <fullName evidence="1">Uncharacterized protein</fullName>
    </submittedName>
</protein>
<comment type="caution">
    <text evidence="1">The sequence shown here is derived from an EMBL/GenBank/DDBJ whole genome shotgun (WGS) entry which is preliminary data.</text>
</comment>
<reference evidence="1 2" key="1">
    <citation type="submission" date="2018-06" db="EMBL/GenBank/DDBJ databases">
        <title>Genomic Encyclopedia of Type Strains, Phase IV (KMG-IV): sequencing the most valuable type-strain genomes for metagenomic binning, comparative biology and taxonomic classification.</title>
        <authorList>
            <person name="Goeker M."/>
        </authorList>
    </citation>
    <scope>NUCLEOTIDE SEQUENCE [LARGE SCALE GENOMIC DNA]</scope>
    <source>
        <strain evidence="1 2">DSM 24032</strain>
    </source>
</reference>
<dbReference type="EMBL" id="QNRT01000010">
    <property type="protein sequence ID" value="RBP47118.1"/>
    <property type="molecule type" value="Genomic_DNA"/>
</dbReference>
<evidence type="ECO:0000313" key="1">
    <source>
        <dbReference type="EMBL" id="RBP47118.1"/>
    </source>
</evidence>
<dbReference type="AlphaFoldDB" id="A0A395JH57"/>
<organism evidence="1 2">
    <name type="scientific">Arenicella xantha</name>
    <dbReference type="NCBI Taxonomy" id="644221"/>
    <lineage>
        <taxon>Bacteria</taxon>
        <taxon>Pseudomonadati</taxon>
        <taxon>Pseudomonadota</taxon>
        <taxon>Gammaproteobacteria</taxon>
        <taxon>Arenicellales</taxon>
        <taxon>Arenicellaceae</taxon>
        <taxon>Arenicella</taxon>
    </lineage>
</organism>
<sequence>MLIEIVTPVFKCEADQSIFFSRLSGLPNYRRAANRGENIYMSLSQHPKQTALEELQMICHMWGTTFKVVEG</sequence>
<name>A0A395JH57_9GAMM</name>
<accession>A0A395JH57</accession>
<evidence type="ECO:0000313" key="2">
    <source>
        <dbReference type="Proteomes" id="UP000253083"/>
    </source>
</evidence>
<dbReference type="RefSeq" id="WP_113956000.1">
    <property type="nucleotide sequence ID" value="NZ_QNRT01000010.1"/>
</dbReference>
<dbReference type="Proteomes" id="UP000253083">
    <property type="component" value="Unassembled WGS sequence"/>
</dbReference>
<proteinExistence type="predicted"/>